<feature type="compositionally biased region" description="Basic and acidic residues" evidence="1">
    <location>
        <begin position="54"/>
        <end position="67"/>
    </location>
</feature>
<evidence type="ECO:0000313" key="2">
    <source>
        <dbReference type="EMBL" id="KDR66230.1"/>
    </source>
</evidence>
<evidence type="ECO:0000256" key="1">
    <source>
        <dbReference type="SAM" id="MobiDB-lite"/>
    </source>
</evidence>
<sequence length="132" mass="14348">MTHFAPFLAKKHRLASTHEAPCPPLSPKSTTPSSNTSNARSRNASKLIPPPRMDPPRTRRKTVWEHPRRGVLSQRLVGAVCWTGGGRARRARGELSVCGVCEASGAECDFDGERGGLGLRDLLLTPAFPRIP</sequence>
<reference evidence="3" key="1">
    <citation type="journal article" date="2014" name="Proc. Natl. Acad. Sci. U.S.A.">
        <title>Extensive sampling of basidiomycete genomes demonstrates inadequacy of the white-rot/brown-rot paradigm for wood decay fungi.</title>
        <authorList>
            <person name="Riley R."/>
            <person name="Salamov A.A."/>
            <person name="Brown D.W."/>
            <person name="Nagy L.G."/>
            <person name="Floudas D."/>
            <person name="Held B.W."/>
            <person name="Levasseur A."/>
            <person name="Lombard V."/>
            <person name="Morin E."/>
            <person name="Otillar R."/>
            <person name="Lindquist E.A."/>
            <person name="Sun H."/>
            <person name="LaButti K.M."/>
            <person name="Schmutz J."/>
            <person name="Jabbour D."/>
            <person name="Luo H."/>
            <person name="Baker S.E."/>
            <person name="Pisabarro A.G."/>
            <person name="Walton J.D."/>
            <person name="Blanchette R.A."/>
            <person name="Henrissat B."/>
            <person name="Martin F."/>
            <person name="Cullen D."/>
            <person name="Hibbett D.S."/>
            <person name="Grigoriev I.V."/>
        </authorList>
    </citation>
    <scope>NUCLEOTIDE SEQUENCE [LARGE SCALE GENOMIC DNA]</scope>
    <source>
        <strain evidence="3">CBS 339.88</strain>
    </source>
</reference>
<gene>
    <name evidence="2" type="ORF">GALMADRAFT_148121</name>
</gene>
<feature type="compositionally biased region" description="Low complexity" evidence="1">
    <location>
        <begin position="27"/>
        <end position="46"/>
    </location>
</feature>
<accession>A0A067S5V8</accession>
<dbReference type="EMBL" id="KL142426">
    <property type="protein sequence ID" value="KDR66230.1"/>
    <property type="molecule type" value="Genomic_DNA"/>
</dbReference>
<keyword evidence="3" id="KW-1185">Reference proteome</keyword>
<proteinExistence type="predicted"/>
<evidence type="ECO:0000313" key="3">
    <source>
        <dbReference type="Proteomes" id="UP000027222"/>
    </source>
</evidence>
<feature type="region of interest" description="Disordered" evidence="1">
    <location>
        <begin position="8"/>
        <end position="67"/>
    </location>
</feature>
<dbReference type="HOGENOM" id="CLU_1917223_0_0_1"/>
<dbReference type="AlphaFoldDB" id="A0A067S5V8"/>
<name>A0A067S5V8_GALM3</name>
<dbReference type="Proteomes" id="UP000027222">
    <property type="component" value="Unassembled WGS sequence"/>
</dbReference>
<protein>
    <submittedName>
        <fullName evidence="2">Uncharacterized protein</fullName>
    </submittedName>
</protein>
<organism evidence="2 3">
    <name type="scientific">Galerina marginata (strain CBS 339.88)</name>
    <dbReference type="NCBI Taxonomy" id="685588"/>
    <lineage>
        <taxon>Eukaryota</taxon>
        <taxon>Fungi</taxon>
        <taxon>Dikarya</taxon>
        <taxon>Basidiomycota</taxon>
        <taxon>Agaricomycotina</taxon>
        <taxon>Agaricomycetes</taxon>
        <taxon>Agaricomycetidae</taxon>
        <taxon>Agaricales</taxon>
        <taxon>Agaricineae</taxon>
        <taxon>Strophariaceae</taxon>
        <taxon>Galerina</taxon>
    </lineage>
</organism>